<sequence>MAAPFSQVLRKGMKELHCSQEMWTSSKKTTSLYLFAEACMFRSVFLVCKDFRRLAYDHQFIKIALDFIREVSIGEKGCLHVEVIDKLLEVINVAPADIVKILSLCNGKTTWELLSRFEIKCRNLLVLNLSGTRGHVPENVITFAQLRKLNDLHVRMFAAGVREMI</sequence>
<keyword evidence="2" id="KW-1185">Reference proteome</keyword>
<comment type="caution">
    <text evidence="1">The sequence shown here is derived from an EMBL/GenBank/DDBJ whole genome shotgun (WGS) entry which is preliminary data.</text>
</comment>
<proteinExistence type="predicted"/>
<evidence type="ECO:0000313" key="2">
    <source>
        <dbReference type="Proteomes" id="UP001163046"/>
    </source>
</evidence>
<accession>A0A9W9YN50</accession>
<dbReference type="AlphaFoldDB" id="A0A9W9YN50"/>
<reference evidence="1" key="1">
    <citation type="submission" date="2023-01" db="EMBL/GenBank/DDBJ databases">
        <title>Genome assembly of the deep-sea coral Lophelia pertusa.</title>
        <authorList>
            <person name="Herrera S."/>
            <person name="Cordes E."/>
        </authorList>
    </citation>
    <scope>NUCLEOTIDE SEQUENCE</scope>
    <source>
        <strain evidence="1">USNM1676648</strain>
        <tissue evidence="1">Polyp</tissue>
    </source>
</reference>
<protein>
    <submittedName>
        <fullName evidence="1">Uncharacterized protein</fullName>
    </submittedName>
</protein>
<dbReference type="EMBL" id="MU827313">
    <property type="protein sequence ID" value="KAJ7358969.1"/>
    <property type="molecule type" value="Genomic_DNA"/>
</dbReference>
<evidence type="ECO:0000313" key="1">
    <source>
        <dbReference type="EMBL" id="KAJ7358969.1"/>
    </source>
</evidence>
<gene>
    <name evidence="1" type="ORF">OS493_019873</name>
</gene>
<name>A0A9W9YN50_9CNID</name>
<dbReference type="Proteomes" id="UP001163046">
    <property type="component" value="Unassembled WGS sequence"/>
</dbReference>
<organism evidence="1 2">
    <name type="scientific">Desmophyllum pertusum</name>
    <dbReference type="NCBI Taxonomy" id="174260"/>
    <lineage>
        <taxon>Eukaryota</taxon>
        <taxon>Metazoa</taxon>
        <taxon>Cnidaria</taxon>
        <taxon>Anthozoa</taxon>
        <taxon>Hexacorallia</taxon>
        <taxon>Scleractinia</taxon>
        <taxon>Caryophylliina</taxon>
        <taxon>Caryophylliidae</taxon>
        <taxon>Desmophyllum</taxon>
    </lineage>
</organism>